<dbReference type="CDD" id="cd06222">
    <property type="entry name" value="RNase_H_like"/>
    <property type="match status" value="1"/>
</dbReference>
<proteinExistence type="predicted"/>
<dbReference type="Pfam" id="PF13456">
    <property type="entry name" value="RVT_3"/>
    <property type="match status" value="1"/>
</dbReference>
<protein>
    <recommendedName>
        <fullName evidence="1">RNase H type-1 domain-containing protein</fullName>
    </recommendedName>
</protein>
<keyword evidence="3" id="KW-1185">Reference proteome</keyword>
<dbReference type="InterPro" id="IPR036397">
    <property type="entry name" value="RNaseH_sf"/>
</dbReference>
<gene>
    <name evidence="2" type="ORF">Golob_001466</name>
</gene>
<dbReference type="Gene3D" id="3.30.420.10">
    <property type="entry name" value="Ribonuclease H-like superfamily/Ribonuclease H"/>
    <property type="match status" value="1"/>
</dbReference>
<dbReference type="InterPro" id="IPR044730">
    <property type="entry name" value="RNase_H-like_dom_plant"/>
</dbReference>
<accession>A0A7J8NBD2</accession>
<dbReference type="AlphaFoldDB" id="A0A7J8NBD2"/>
<dbReference type="InterPro" id="IPR012337">
    <property type="entry name" value="RNaseH-like_sf"/>
</dbReference>
<dbReference type="GO" id="GO:0004523">
    <property type="term" value="F:RNA-DNA hybrid ribonuclease activity"/>
    <property type="evidence" value="ECO:0007669"/>
    <property type="project" value="InterPro"/>
</dbReference>
<organism evidence="2 3">
    <name type="scientific">Gossypium lobatum</name>
    <dbReference type="NCBI Taxonomy" id="34289"/>
    <lineage>
        <taxon>Eukaryota</taxon>
        <taxon>Viridiplantae</taxon>
        <taxon>Streptophyta</taxon>
        <taxon>Embryophyta</taxon>
        <taxon>Tracheophyta</taxon>
        <taxon>Spermatophyta</taxon>
        <taxon>Magnoliopsida</taxon>
        <taxon>eudicotyledons</taxon>
        <taxon>Gunneridae</taxon>
        <taxon>Pentapetalae</taxon>
        <taxon>rosids</taxon>
        <taxon>malvids</taxon>
        <taxon>Malvales</taxon>
        <taxon>Malvaceae</taxon>
        <taxon>Malvoideae</taxon>
        <taxon>Gossypium</taxon>
    </lineage>
</organism>
<feature type="domain" description="RNase H type-1" evidence="1">
    <location>
        <begin position="6"/>
        <end position="104"/>
    </location>
</feature>
<dbReference type="EMBL" id="JABEZX010000013">
    <property type="protein sequence ID" value="MBA0574239.1"/>
    <property type="molecule type" value="Genomic_DNA"/>
</dbReference>
<comment type="caution">
    <text evidence="2">The sequence shown here is derived from an EMBL/GenBank/DDBJ whole genome shotgun (WGS) entry which is preliminary data.</text>
</comment>
<name>A0A7J8NBD2_9ROSI</name>
<evidence type="ECO:0000259" key="1">
    <source>
        <dbReference type="Pfam" id="PF13456"/>
    </source>
</evidence>
<evidence type="ECO:0000313" key="3">
    <source>
        <dbReference type="Proteomes" id="UP000593572"/>
    </source>
</evidence>
<dbReference type="InterPro" id="IPR002156">
    <property type="entry name" value="RNaseH_domain"/>
</dbReference>
<sequence length="140" mass="16132">MEYCGKGNWIVGYNRFLGKCSVFVAELWGILDGLLLIQKQGYNEIIIQFDNLEVVVAISDSKLERSNSTLVRQIQQILLNEEKWCLRYVPRETNKIAHALTKMALSNDEVLPVFDDLPMEIQKVLKEKNTRGNLLMNMTI</sequence>
<evidence type="ECO:0000313" key="2">
    <source>
        <dbReference type="EMBL" id="MBA0574239.1"/>
    </source>
</evidence>
<dbReference type="GO" id="GO:0003676">
    <property type="term" value="F:nucleic acid binding"/>
    <property type="evidence" value="ECO:0007669"/>
    <property type="project" value="InterPro"/>
</dbReference>
<reference evidence="2 3" key="1">
    <citation type="journal article" date="2019" name="Genome Biol. Evol.">
        <title>Insights into the evolution of the New World diploid cottons (Gossypium, subgenus Houzingenia) based on genome sequencing.</title>
        <authorList>
            <person name="Grover C.E."/>
            <person name="Arick M.A. 2nd"/>
            <person name="Thrash A."/>
            <person name="Conover J.L."/>
            <person name="Sanders W.S."/>
            <person name="Peterson D.G."/>
            <person name="Frelichowski J.E."/>
            <person name="Scheffler J.A."/>
            <person name="Scheffler B.E."/>
            <person name="Wendel J.F."/>
        </authorList>
    </citation>
    <scope>NUCLEOTIDE SEQUENCE [LARGE SCALE GENOMIC DNA]</scope>
    <source>
        <strain evidence="2">157</strain>
        <tissue evidence="2">Leaf</tissue>
    </source>
</reference>
<dbReference type="InterPro" id="IPR053151">
    <property type="entry name" value="RNase_H-like"/>
</dbReference>
<dbReference type="Proteomes" id="UP000593572">
    <property type="component" value="Unassembled WGS sequence"/>
</dbReference>
<dbReference type="PANTHER" id="PTHR47723">
    <property type="entry name" value="OS05G0353850 PROTEIN"/>
    <property type="match status" value="1"/>
</dbReference>
<dbReference type="SUPFAM" id="SSF53098">
    <property type="entry name" value="Ribonuclease H-like"/>
    <property type="match status" value="1"/>
</dbReference>
<dbReference type="PANTHER" id="PTHR47723:SF19">
    <property type="entry name" value="POLYNUCLEOTIDYL TRANSFERASE, RIBONUCLEASE H-LIKE SUPERFAMILY PROTEIN"/>
    <property type="match status" value="1"/>
</dbReference>